<dbReference type="EMBL" id="UFQT01002302">
    <property type="protein sequence ID" value="SSX33153.1"/>
    <property type="molecule type" value="Genomic_DNA"/>
</dbReference>
<reference evidence="2" key="1">
    <citation type="submission" date="2018-07" db="EMBL/GenBank/DDBJ databases">
        <authorList>
            <person name="Quirk P.G."/>
            <person name="Krulwich T.A."/>
        </authorList>
    </citation>
    <scope>NUCLEOTIDE SEQUENCE</scope>
</reference>
<gene>
    <name evidence="2" type="primary">CSON006054</name>
</gene>
<evidence type="ECO:0000313" key="2">
    <source>
        <dbReference type="EMBL" id="SSX33153.1"/>
    </source>
</evidence>
<keyword evidence="1" id="KW-0812">Transmembrane</keyword>
<name>A0A336MWR2_CULSO</name>
<protein>
    <submittedName>
        <fullName evidence="2">CSON006054 protein</fullName>
    </submittedName>
</protein>
<keyword evidence="1" id="KW-1133">Transmembrane helix</keyword>
<dbReference type="VEuPathDB" id="VectorBase:CSON006054"/>
<feature type="transmembrane region" description="Helical" evidence="1">
    <location>
        <begin position="187"/>
        <end position="204"/>
    </location>
</feature>
<keyword evidence="1" id="KW-0472">Membrane</keyword>
<feature type="transmembrane region" description="Helical" evidence="1">
    <location>
        <begin position="129"/>
        <end position="151"/>
    </location>
</feature>
<feature type="transmembrane region" description="Helical" evidence="1">
    <location>
        <begin position="158"/>
        <end position="175"/>
    </location>
</feature>
<proteinExistence type="predicted"/>
<organism evidence="2">
    <name type="scientific">Culicoides sonorensis</name>
    <name type="common">Biting midge</name>
    <dbReference type="NCBI Taxonomy" id="179676"/>
    <lineage>
        <taxon>Eukaryota</taxon>
        <taxon>Metazoa</taxon>
        <taxon>Ecdysozoa</taxon>
        <taxon>Arthropoda</taxon>
        <taxon>Hexapoda</taxon>
        <taxon>Insecta</taxon>
        <taxon>Pterygota</taxon>
        <taxon>Neoptera</taxon>
        <taxon>Endopterygota</taxon>
        <taxon>Diptera</taxon>
        <taxon>Nematocera</taxon>
        <taxon>Chironomoidea</taxon>
        <taxon>Ceratopogonidae</taxon>
        <taxon>Ceratopogoninae</taxon>
        <taxon>Culicoides</taxon>
        <taxon>Monoculicoides</taxon>
    </lineage>
</organism>
<sequence length="223" mass="26520">MCYQIRLAITTRENFDYFTVLDFIICLCVVELKYSSRKDVSCHLTNFYTPRRSTEWSTSKLKLKKKLKQNKSTTMFEGLPKIKHCCGMDLKIICIILGVLELGFLALRLGNNFCLFHCNDRQTFVVIEFYIQLCIHIARVVLTICLMYGLVTRKVHCLHIYIMPMIFCCIYYFLMSNVMLFTNFDVAIEYFIQFFLDSITWLFVHSLHEIWRKQEYEKANPEP</sequence>
<evidence type="ECO:0000256" key="1">
    <source>
        <dbReference type="SAM" id="Phobius"/>
    </source>
</evidence>
<accession>A0A336MWR2</accession>
<feature type="transmembrane region" description="Helical" evidence="1">
    <location>
        <begin position="90"/>
        <end position="109"/>
    </location>
</feature>
<dbReference type="AlphaFoldDB" id="A0A336MWR2"/>